<dbReference type="InterPro" id="IPR038550">
    <property type="entry name" value="GPCR_3_9-Cys_sf"/>
</dbReference>
<dbReference type="FunFam" id="2.10.50.30:FF:000004">
    <property type="entry name" value="Taste receptor type 1 member 3-like protein"/>
    <property type="match status" value="1"/>
</dbReference>
<dbReference type="InterPro" id="IPR000068">
    <property type="entry name" value="GPCR_3_Ca_sens_rcpt-rel"/>
</dbReference>
<feature type="transmembrane region" description="Helical" evidence="12">
    <location>
        <begin position="745"/>
        <end position="762"/>
    </location>
</feature>
<feature type="transmembrane region" description="Helical" evidence="12">
    <location>
        <begin position="802"/>
        <end position="822"/>
    </location>
</feature>
<comment type="subcellular location">
    <subcellularLocation>
        <location evidence="1">Cell membrane</location>
        <topology evidence="1">Multi-pass membrane protein</topology>
    </subcellularLocation>
</comment>
<evidence type="ECO:0000256" key="4">
    <source>
        <dbReference type="ARBA" id="ARBA00022729"/>
    </source>
</evidence>
<dbReference type="Proteomes" id="UP000472271">
    <property type="component" value="Chromosome 7"/>
</dbReference>
<dbReference type="PROSITE" id="PS00981">
    <property type="entry name" value="G_PROTEIN_RECEP_F3_3"/>
    <property type="match status" value="1"/>
</dbReference>
<keyword evidence="4 13" id="KW-0732">Signal</keyword>
<accession>A0A672ZIU9</accession>
<keyword evidence="3 12" id="KW-0812">Transmembrane</keyword>
<evidence type="ECO:0000256" key="10">
    <source>
        <dbReference type="ARBA" id="ARBA00023224"/>
    </source>
</evidence>
<dbReference type="Pfam" id="PF07562">
    <property type="entry name" value="NCD3G"/>
    <property type="match status" value="1"/>
</dbReference>
<dbReference type="InterPro" id="IPR017979">
    <property type="entry name" value="GPCR_3_CS"/>
</dbReference>
<feature type="domain" description="G-protein coupled receptors family 3 profile" evidence="14">
    <location>
        <begin position="579"/>
        <end position="844"/>
    </location>
</feature>
<proteinExistence type="inferred from homology"/>
<dbReference type="GO" id="GO:0005886">
    <property type="term" value="C:plasma membrane"/>
    <property type="evidence" value="ECO:0007669"/>
    <property type="project" value="UniProtKB-SubCell"/>
</dbReference>
<keyword evidence="16" id="KW-1185">Reference proteome</keyword>
<gene>
    <name evidence="15" type="primary">tas1r2</name>
</gene>
<dbReference type="Gene3D" id="2.10.50.30">
    <property type="entry name" value="GPCR, family 3, nine cysteines domain"/>
    <property type="match status" value="1"/>
</dbReference>
<dbReference type="SUPFAM" id="SSF53822">
    <property type="entry name" value="Periplasmic binding protein-like I"/>
    <property type="match status" value="1"/>
</dbReference>
<evidence type="ECO:0000313" key="15">
    <source>
        <dbReference type="Ensembl" id="ENSSORP00005016418.1"/>
    </source>
</evidence>
<dbReference type="PRINTS" id="PR00592">
    <property type="entry name" value="CASENSINGR"/>
</dbReference>
<sequence length="852" mass="94960">MSMSGAAFLSFSWLMLQVADGELDYFSKGHGMYLQGNFSIAGFFPVFYGKLPMSWTVNRFIHPSEVHVRGDVNPHGFHLTQAMRFTVEQINNSTGPRALLPGVKLGYQLYDVCSVPAGILAALDLLEQQNHNVSTARAEAGQEDSQRAVAVIGPDSSSKTFTPAALMGAYLIPQISYEASNEMLSNKYTYPSFFRTIPSDKNQVRAMIQILARFNWTWIALLGSDNAYGRQGMQSLADQAVKHDICIAFQGVIPSYTPETEPTMRKLVEGVKISNVNTIVVFSSKSKLKNLIPYIIQMNVTEKVWIGTEDWSASALISSIKDVHTIGTVIGVAIKSAKIPGFEEFERKVTEASVQHSLLQEVSNDTTNPDNDCLHSTDLFTLARKNFTLGQYDIASSLNVYKGVYAVAHALHQLLDCDSGVCSKRRVYPWQLLPWLKEVRFPIGNDSVYFDENGDPPSGYDIITWIWRGTKWSVRVVGSFSPDPITLTINEDLIEWHQTETSRSVPVSICSPPCPTGHKKLLMGQHSCCFDCQACPPATFFNRSEPTTCQPCQREEWAPAKSEHCLKRSILLLDWDNPLTIALLFFMACCLLMTCSSALILLINLNTPVAKSAGGRTCLLMLAALTAAAMSSLCHFGHPSPLACILKQPLFSFSFTVCLACIAVRSFQVVCIFKFASKLPPIYDKWAKKHGPEFTIFLFSITILFISVLRVAINPPEPSEDLKFYDDSIILECSNTLTPGSVIELGYVSMLSVLCFFFSYLGKDLPANYNEAKCITFSLMVYMISWISFFTIYLISRGPFTIAAQVFATLFSVLAFICGYFLPKIYIIVLRPQMNTASHFQNCIQMYTMNKQ</sequence>
<reference evidence="15" key="3">
    <citation type="submission" date="2025-09" db="UniProtKB">
        <authorList>
            <consortium name="Ensembl"/>
        </authorList>
    </citation>
    <scope>IDENTIFICATION</scope>
</reference>
<dbReference type="InterPro" id="IPR011500">
    <property type="entry name" value="GPCR_3_9-Cys_dom"/>
</dbReference>
<evidence type="ECO:0000256" key="13">
    <source>
        <dbReference type="SAM" id="SignalP"/>
    </source>
</evidence>
<keyword evidence="5 12" id="KW-1133">Transmembrane helix</keyword>
<evidence type="ECO:0000256" key="12">
    <source>
        <dbReference type="SAM" id="Phobius"/>
    </source>
</evidence>
<dbReference type="InterPro" id="IPR001828">
    <property type="entry name" value="ANF_lig-bd_rcpt"/>
</dbReference>
<dbReference type="FunFam" id="3.40.50.2300:FF:000016">
    <property type="entry name" value="Taste 1 receptor member 2"/>
    <property type="match status" value="1"/>
</dbReference>
<feature type="transmembrane region" description="Helical" evidence="12">
    <location>
        <begin position="694"/>
        <end position="713"/>
    </location>
</feature>
<comment type="similarity">
    <text evidence="11">Belongs to the G-protein coupled receptor 3 family. TAS1R subfamily.</text>
</comment>
<dbReference type="AlphaFoldDB" id="A0A672ZIU9"/>
<feature type="signal peptide" evidence="13">
    <location>
        <begin position="1"/>
        <end position="21"/>
    </location>
</feature>
<evidence type="ECO:0000256" key="1">
    <source>
        <dbReference type="ARBA" id="ARBA00004651"/>
    </source>
</evidence>
<dbReference type="GO" id="GO:0004930">
    <property type="term" value="F:G protein-coupled receptor activity"/>
    <property type="evidence" value="ECO:0007669"/>
    <property type="project" value="UniProtKB-KW"/>
</dbReference>
<dbReference type="Pfam" id="PF01094">
    <property type="entry name" value="ANF_receptor"/>
    <property type="match status" value="1"/>
</dbReference>
<dbReference type="InterPro" id="IPR017978">
    <property type="entry name" value="GPCR_3_C"/>
</dbReference>
<evidence type="ECO:0000256" key="5">
    <source>
        <dbReference type="ARBA" id="ARBA00022989"/>
    </source>
</evidence>
<dbReference type="PANTHER" id="PTHR24061">
    <property type="entry name" value="CALCIUM-SENSING RECEPTOR-RELATED"/>
    <property type="match status" value="1"/>
</dbReference>
<name>A0A672ZIU9_9TELE</name>
<dbReference type="PANTHER" id="PTHR24061:SF3">
    <property type="entry name" value="TASTE RECEPTOR TYPE 1 MEMBER 1"/>
    <property type="match status" value="1"/>
</dbReference>
<keyword evidence="2" id="KW-1003">Cell membrane</keyword>
<evidence type="ECO:0000256" key="6">
    <source>
        <dbReference type="ARBA" id="ARBA00023040"/>
    </source>
</evidence>
<protein>
    <recommendedName>
        <fullName evidence="14">G-protein coupled receptors family 3 profile domain-containing protein</fullName>
    </recommendedName>
</protein>
<dbReference type="InterPro" id="IPR028082">
    <property type="entry name" value="Peripla_BP_I"/>
</dbReference>
<evidence type="ECO:0000256" key="7">
    <source>
        <dbReference type="ARBA" id="ARBA00023136"/>
    </source>
</evidence>
<feature type="chain" id="PRO_5025453762" description="G-protein coupled receptors family 3 profile domain-containing protein" evidence="13">
    <location>
        <begin position="22"/>
        <end position="852"/>
    </location>
</feature>
<feature type="transmembrane region" description="Helical" evidence="12">
    <location>
        <begin position="650"/>
        <end position="673"/>
    </location>
</feature>
<evidence type="ECO:0000256" key="8">
    <source>
        <dbReference type="ARBA" id="ARBA00023170"/>
    </source>
</evidence>
<dbReference type="InterPro" id="IPR000337">
    <property type="entry name" value="GPCR_3"/>
</dbReference>
<reference evidence="15" key="2">
    <citation type="submission" date="2025-08" db="UniProtKB">
        <authorList>
            <consortium name="Ensembl"/>
        </authorList>
    </citation>
    <scope>IDENTIFICATION</scope>
</reference>
<dbReference type="Ensembl" id="ENSSORT00005016927.1">
    <property type="protein sequence ID" value="ENSSORP00005016418.1"/>
    <property type="gene ID" value="ENSSORG00005008070.1"/>
</dbReference>
<evidence type="ECO:0000256" key="3">
    <source>
        <dbReference type="ARBA" id="ARBA00022692"/>
    </source>
</evidence>
<feature type="transmembrane region" description="Helical" evidence="12">
    <location>
        <begin position="579"/>
        <end position="605"/>
    </location>
</feature>
<dbReference type="PRINTS" id="PR00248">
    <property type="entry name" value="GPCRMGR"/>
</dbReference>
<keyword evidence="8" id="KW-0675">Receptor</keyword>
<keyword evidence="7 12" id="KW-0472">Membrane</keyword>
<dbReference type="InParanoid" id="A0A672ZIU9"/>
<feature type="transmembrane region" description="Helical" evidence="12">
    <location>
        <begin position="617"/>
        <end position="638"/>
    </location>
</feature>
<keyword evidence="10" id="KW-0807">Transducer</keyword>
<dbReference type="Pfam" id="PF00003">
    <property type="entry name" value="7tm_3"/>
    <property type="match status" value="1"/>
</dbReference>
<reference evidence="15" key="1">
    <citation type="submission" date="2019-06" db="EMBL/GenBank/DDBJ databases">
        <authorList>
            <consortium name="Wellcome Sanger Institute Data Sharing"/>
        </authorList>
    </citation>
    <scope>NUCLEOTIDE SEQUENCE [LARGE SCALE GENOMIC DNA]</scope>
</reference>
<feature type="transmembrane region" description="Helical" evidence="12">
    <location>
        <begin position="774"/>
        <end position="796"/>
    </location>
</feature>
<evidence type="ECO:0000256" key="9">
    <source>
        <dbReference type="ARBA" id="ARBA00023180"/>
    </source>
</evidence>
<dbReference type="Gene3D" id="3.40.50.2300">
    <property type="match status" value="2"/>
</dbReference>
<evidence type="ECO:0000259" key="14">
    <source>
        <dbReference type="PROSITE" id="PS50259"/>
    </source>
</evidence>
<evidence type="ECO:0000256" key="11">
    <source>
        <dbReference type="ARBA" id="ARBA00038492"/>
    </source>
</evidence>
<dbReference type="PROSITE" id="PS50259">
    <property type="entry name" value="G_PROTEIN_RECEP_F3_4"/>
    <property type="match status" value="1"/>
</dbReference>
<keyword evidence="6" id="KW-0297">G-protein coupled receptor</keyword>
<evidence type="ECO:0000256" key="2">
    <source>
        <dbReference type="ARBA" id="ARBA00022475"/>
    </source>
</evidence>
<dbReference type="PROSITE" id="PS00980">
    <property type="entry name" value="G_PROTEIN_RECEP_F3_2"/>
    <property type="match status" value="1"/>
</dbReference>
<organism evidence="15 16">
    <name type="scientific">Sphaeramia orbicularis</name>
    <name type="common">orbiculate cardinalfish</name>
    <dbReference type="NCBI Taxonomy" id="375764"/>
    <lineage>
        <taxon>Eukaryota</taxon>
        <taxon>Metazoa</taxon>
        <taxon>Chordata</taxon>
        <taxon>Craniata</taxon>
        <taxon>Vertebrata</taxon>
        <taxon>Euteleostomi</taxon>
        <taxon>Actinopterygii</taxon>
        <taxon>Neopterygii</taxon>
        <taxon>Teleostei</taxon>
        <taxon>Neoteleostei</taxon>
        <taxon>Acanthomorphata</taxon>
        <taxon>Gobiaria</taxon>
        <taxon>Kurtiformes</taxon>
        <taxon>Apogonoidei</taxon>
        <taxon>Apogonidae</taxon>
        <taxon>Apogoninae</taxon>
        <taxon>Sphaeramia</taxon>
    </lineage>
</organism>
<keyword evidence="9" id="KW-0325">Glycoprotein</keyword>
<evidence type="ECO:0000313" key="16">
    <source>
        <dbReference type="Proteomes" id="UP000472271"/>
    </source>
</evidence>
<dbReference type="GO" id="GO:0050909">
    <property type="term" value="P:sensory perception of taste"/>
    <property type="evidence" value="ECO:0007669"/>
    <property type="project" value="UniProtKB-ARBA"/>
</dbReference>